<accession>A0ABV3K4Y8</accession>
<gene>
    <name evidence="2" type="ORF">AB0L16_27975</name>
</gene>
<sequence length="68" mass="7074">MAAAFCSFVVIGGPVATKVGWSLYICGWVPALAMLGWCGIKRSKPGVGGVFAFSLLAVSGVLFWLNHG</sequence>
<protein>
    <submittedName>
        <fullName evidence="2">Uncharacterized protein</fullName>
    </submittedName>
</protein>
<dbReference type="EMBL" id="JBFAUK010000029">
    <property type="protein sequence ID" value="MEV5510218.1"/>
    <property type="molecule type" value="Genomic_DNA"/>
</dbReference>
<reference evidence="2 3" key="1">
    <citation type="submission" date="2024-06" db="EMBL/GenBank/DDBJ databases">
        <title>The Natural Products Discovery Center: Release of the First 8490 Sequenced Strains for Exploring Actinobacteria Biosynthetic Diversity.</title>
        <authorList>
            <person name="Kalkreuter E."/>
            <person name="Kautsar S.A."/>
            <person name="Yang D."/>
            <person name="Bader C.D."/>
            <person name="Teijaro C.N."/>
            <person name="Fluegel L."/>
            <person name="Davis C.M."/>
            <person name="Simpson J.R."/>
            <person name="Lauterbach L."/>
            <person name="Steele A.D."/>
            <person name="Gui C."/>
            <person name="Meng S."/>
            <person name="Li G."/>
            <person name="Viehrig K."/>
            <person name="Ye F."/>
            <person name="Su P."/>
            <person name="Kiefer A.F."/>
            <person name="Nichols A."/>
            <person name="Cepeda A.J."/>
            <person name="Yan W."/>
            <person name="Fan B."/>
            <person name="Jiang Y."/>
            <person name="Adhikari A."/>
            <person name="Zheng C.-J."/>
            <person name="Schuster L."/>
            <person name="Cowan T.M."/>
            <person name="Smanski M.J."/>
            <person name="Chevrette M.G."/>
            <person name="De Carvalho L.P.S."/>
            <person name="Shen B."/>
        </authorList>
    </citation>
    <scope>NUCLEOTIDE SEQUENCE [LARGE SCALE GENOMIC DNA]</scope>
    <source>
        <strain evidence="2 3">NPDC052347</strain>
    </source>
</reference>
<keyword evidence="1" id="KW-0812">Transmembrane</keyword>
<keyword evidence="3" id="KW-1185">Reference proteome</keyword>
<dbReference type="RefSeq" id="WP_109279090.1">
    <property type="nucleotide sequence ID" value="NZ_JBFAUK010000029.1"/>
</dbReference>
<evidence type="ECO:0000256" key="1">
    <source>
        <dbReference type="SAM" id="Phobius"/>
    </source>
</evidence>
<proteinExistence type="predicted"/>
<organism evidence="2 3">
    <name type="scientific">Streptomyces orinoci</name>
    <name type="common">Streptoverticillium orinoci</name>
    <dbReference type="NCBI Taxonomy" id="67339"/>
    <lineage>
        <taxon>Bacteria</taxon>
        <taxon>Bacillati</taxon>
        <taxon>Actinomycetota</taxon>
        <taxon>Actinomycetes</taxon>
        <taxon>Kitasatosporales</taxon>
        <taxon>Streptomycetaceae</taxon>
        <taxon>Streptomyces</taxon>
    </lineage>
</organism>
<comment type="caution">
    <text evidence="2">The sequence shown here is derived from an EMBL/GenBank/DDBJ whole genome shotgun (WGS) entry which is preliminary data.</text>
</comment>
<dbReference type="Proteomes" id="UP001552594">
    <property type="component" value="Unassembled WGS sequence"/>
</dbReference>
<keyword evidence="1" id="KW-1133">Transmembrane helix</keyword>
<name>A0ABV3K4Y8_STRON</name>
<feature type="transmembrane region" description="Helical" evidence="1">
    <location>
        <begin position="47"/>
        <end position="65"/>
    </location>
</feature>
<evidence type="ECO:0000313" key="3">
    <source>
        <dbReference type="Proteomes" id="UP001552594"/>
    </source>
</evidence>
<feature type="transmembrane region" description="Helical" evidence="1">
    <location>
        <begin position="21"/>
        <end position="40"/>
    </location>
</feature>
<evidence type="ECO:0000313" key="2">
    <source>
        <dbReference type="EMBL" id="MEV5510218.1"/>
    </source>
</evidence>
<keyword evidence="1" id="KW-0472">Membrane</keyword>